<dbReference type="EMBL" id="AONB01000007">
    <property type="protein sequence ID" value="EXJ11297.1"/>
    <property type="molecule type" value="Genomic_DNA"/>
</dbReference>
<dbReference type="AlphaFoldDB" id="W9V5A2"/>
<comment type="caution">
    <text evidence="1">The sequence shown here is derived from an EMBL/GenBank/DDBJ whole genome shotgun (WGS) entry which is preliminary data.</text>
</comment>
<dbReference type="STRING" id="1229521.D791_01752"/>
<protein>
    <submittedName>
        <fullName evidence="1">Uncharacterized protein</fullName>
    </submittedName>
</protein>
<dbReference type="Proteomes" id="UP000019464">
    <property type="component" value="Unassembled WGS sequence"/>
</dbReference>
<name>W9V5A2_9GAMM</name>
<gene>
    <name evidence="1" type="ORF">D791_01752</name>
</gene>
<sequence length="41" mass="4803">MLAVQARDMAAYNRWMNQRMYTVCSELSDTERKKDTGAFLT</sequence>
<reference evidence="2" key="1">
    <citation type="submission" date="2012-11" db="EMBL/GenBank/DDBJ databases">
        <authorList>
            <person name="Singh A."/>
            <person name="Pinnaka A.K."/>
            <person name="Vaidya B."/>
        </authorList>
    </citation>
    <scope>NUCLEOTIDE SEQUENCE [LARGE SCALE GENOMIC DNA]</scope>
    <source>
        <strain evidence="2">AK23</strain>
    </source>
</reference>
<evidence type="ECO:0000313" key="2">
    <source>
        <dbReference type="Proteomes" id="UP000019464"/>
    </source>
</evidence>
<dbReference type="RefSeq" id="WP_272944820.1">
    <property type="nucleotide sequence ID" value="NZ_AONB01000007.1"/>
</dbReference>
<proteinExistence type="predicted"/>
<reference evidence="1 2" key="2">
    <citation type="journal article" date="2015" name="Syst. Appl. Microbiol.">
        <title>Nitrincola nitratireducens sp. nov. isolated from a haloalkaline crater lake.</title>
        <authorList>
            <person name="Singh A."/>
            <person name="Vaidya B."/>
            <person name="Tanuku N.R."/>
            <person name="Pinnaka A.K."/>
        </authorList>
    </citation>
    <scope>NUCLEOTIDE SEQUENCE [LARGE SCALE GENOMIC DNA]</scope>
    <source>
        <strain evidence="1 2">AK23</strain>
    </source>
</reference>
<accession>W9V5A2</accession>
<dbReference type="Gene3D" id="1.20.120.450">
    <property type="entry name" value="dinb family like domain"/>
    <property type="match status" value="1"/>
</dbReference>
<keyword evidence="2" id="KW-1185">Reference proteome</keyword>
<evidence type="ECO:0000313" key="1">
    <source>
        <dbReference type="EMBL" id="EXJ11297.1"/>
    </source>
</evidence>
<organism evidence="1 2">
    <name type="scientific">Nitrincola nitratireducens</name>
    <dbReference type="NCBI Taxonomy" id="1229521"/>
    <lineage>
        <taxon>Bacteria</taxon>
        <taxon>Pseudomonadati</taxon>
        <taxon>Pseudomonadota</taxon>
        <taxon>Gammaproteobacteria</taxon>
        <taxon>Oceanospirillales</taxon>
        <taxon>Oceanospirillaceae</taxon>
        <taxon>Nitrincola</taxon>
    </lineage>
</organism>
<dbReference type="InterPro" id="IPR034660">
    <property type="entry name" value="DinB/YfiT-like"/>
</dbReference>